<dbReference type="InterPro" id="IPR003959">
    <property type="entry name" value="ATPase_AAA_core"/>
</dbReference>
<accession>A0A0N8PQP8</accession>
<dbReference type="CDD" id="cd19499">
    <property type="entry name" value="RecA-like_ClpB_Hsp104-like"/>
    <property type="match status" value="1"/>
</dbReference>
<dbReference type="GO" id="GO:0016887">
    <property type="term" value="F:ATP hydrolysis activity"/>
    <property type="evidence" value="ECO:0007669"/>
    <property type="project" value="InterPro"/>
</dbReference>
<dbReference type="InterPro" id="IPR001270">
    <property type="entry name" value="ClpA/B"/>
</dbReference>
<dbReference type="EMBL" id="LJCR01003298">
    <property type="protein sequence ID" value="KPV47725.1"/>
    <property type="molecule type" value="Genomic_DNA"/>
</dbReference>
<dbReference type="GO" id="GO:0005737">
    <property type="term" value="C:cytoplasm"/>
    <property type="evidence" value="ECO:0007669"/>
    <property type="project" value="TreeGrafter"/>
</dbReference>
<keyword evidence="5" id="KW-0645">Protease</keyword>
<protein>
    <submittedName>
        <fullName evidence="5">Clp protease</fullName>
    </submittedName>
</protein>
<dbReference type="GO" id="GO:0008233">
    <property type="term" value="F:peptidase activity"/>
    <property type="evidence" value="ECO:0007669"/>
    <property type="project" value="UniProtKB-KW"/>
</dbReference>
<evidence type="ECO:0000256" key="2">
    <source>
        <dbReference type="ARBA" id="ARBA00022840"/>
    </source>
</evidence>
<organism evidence="5 6">
    <name type="scientific">Kouleothrix aurantiaca</name>
    <dbReference type="NCBI Taxonomy" id="186479"/>
    <lineage>
        <taxon>Bacteria</taxon>
        <taxon>Bacillati</taxon>
        <taxon>Chloroflexota</taxon>
        <taxon>Chloroflexia</taxon>
        <taxon>Chloroflexales</taxon>
        <taxon>Roseiflexineae</taxon>
        <taxon>Roseiflexaceae</taxon>
        <taxon>Kouleothrix</taxon>
    </lineage>
</organism>
<evidence type="ECO:0000313" key="5">
    <source>
        <dbReference type="EMBL" id="KPV47725.1"/>
    </source>
</evidence>
<dbReference type="PANTHER" id="PTHR11638">
    <property type="entry name" value="ATP-DEPENDENT CLP PROTEASE"/>
    <property type="match status" value="1"/>
</dbReference>
<dbReference type="InterPro" id="IPR028299">
    <property type="entry name" value="ClpA/B_CS2"/>
</dbReference>
<gene>
    <name evidence="5" type="ORF">SE17_41905</name>
</gene>
<keyword evidence="6" id="KW-1185">Reference proteome</keyword>
<feature type="non-terminal residue" evidence="5">
    <location>
        <position position="1"/>
    </location>
</feature>
<dbReference type="InterPro" id="IPR001943">
    <property type="entry name" value="UVR_dom"/>
</dbReference>
<dbReference type="Gene3D" id="3.40.50.300">
    <property type="entry name" value="P-loop containing nucleotide triphosphate hydrolases"/>
    <property type="match status" value="2"/>
</dbReference>
<dbReference type="GO" id="GO:0034605">
    <property type="term" value="P:cellular response to heat"/>
    <property type="evidence" value="ECO:0007669"/>
    <property type="project" value="TreeGrafter"/>
</dbReference>
<dbReference type="GO" id="GO:0005524">
    <property type="term" value="F:ATP binding"/>
    <property type="evidence" value="ECO:0007669"/>
    <property type="project" value="UniProtKB-KW"/>
</dbReference>
<keyword evidence="2" id="KW-0067">ATP-binding</keyword>
<proteinExistence type="predicted"/>
<dbReference type="InterPro" id="IPR050130">
    <property type="entry name" value="ClpA_ClpB"/>
</dbReference>
<dbReference type="PROSITE" id="PS00871">
    <property type="entry name" value="CLPAB_2"/>
    <property type="match status" value="1"/>
</dbReference>
<evidence type="ECO:0000256" key="3">
    <source>
        <dbReference type="ARBA" id="ARBA00023186"/>
    </source>
</evidence>
<dbReference type="InterPro" id="IPR027417">
    <property type="entry name" value="P-loop_NTPase"/>
</dbReference>
<feature type="domain" description="UVR" evidence="4">
    <location>
        <begin position="40"/>
        <end position="75"/>
    </location>
</feature>
<dbReference type="PROSITE" id="PS50151">
    <property type="entry name" value="UVR"/>
    <property type="match status" value="1"/>
</dbReference>
<dbReference type="InterPro" id="IPR041546">
    <property type="entry name" value="ClpA/ClpB_AAA_lid"/>
</dbReference>
<evidence type="ECO:0000313" key="6">
    <source>
        <dbReference type="Proteomes" id="UP000050509"/>
    </source>
</evidence>
<name>A0A0N8PQP8_9CHLR</name>
<dbReference type="GO" id="GO:0006508">
    <property type="term" value="P:proteolysis"/>
    <property type="evidence" value="ECO:0007669"/>
    <property type="project" value="UniProtKB-KW"/>
</dbReference>
<dbReference type="PRINTS" id="PR00300">
    <property type="entry name" value="CLPPROTEASEA"/>
</dbReference>
<evidence type="ECO:0000259" key="4">
    <source>
        <dbReference type="PROSITE" id="PS50151"/>
    </source>
</evidence>
<comment type="caution">
    <text evidence="5">The sequence shown here is derived from an EMBL/GenBank/DDBJ whole genome shotgun (WGS) entry which is preliminary data.</text>
</comment>
<reference evidence="5 6" key="1">
    <citation type="submission" date="2015-09" db="EMBL/GenBank/DDBJ databases">
        <title>Draft genome sequence of Kouleothrix aurantiaca JCM 19913.</title>
        <authorList>
            <person name="Hemp J."/>
        </authorList>
    </citation>
    <scope>NUCLEOTIDE SEQUENCE [LARGE SCALE GENOMIC DNA]</scope>
    <source>
        <strain evidence="5 6">COM-B</strain>
    </source>
</reference>
<keyword evidence="3" id="KW-0143">Chaperone</keyword>
<dbReference type="Proteomes" id="UP000050509">
    <property type="component" value="Unassembled WGS sequence"/>
</dbReference>
<keyword evidence="1" id="KW-0547">Nucleotide-binding</keyword>
<dbReference type="Pfam" id="PF07724">
    <property type="entry name" value="AAA_2"/>
    <property type="match status" value="1"/>
</dbReference>
<dbReference type="AlphaFoldDB" id="A0A0N8PQP8"/>
<dbReference type="Pfam" id="PF17871">
    <property type="entry name" value="AAA_lid_9"/>
    <property type="match status" value="1"/>
</dbReference>
<feature type="non-terminal residue" evidence="5">
    <location>
        <position position="214"/>
    </location>
</feature>
<keyword evidence="5" id="KW-0378">Hydrolase</keyword>
<dbReference type="SUPFAM" id="SSF52540">
    <property type="entry name" value="P-loop containing nucleoside triphosphate hydrolases"/>
    <property type="match status" value="1"/>
</dbReference>
<evidence type="ECO:0000256" key="1">
    <source>
        <dbReference type="ARBA" id="ARBA00022741"/>
    </source>
</evidence>
<sequence length="214" mass="24181">SSRYIADRFLPDKAIDLIDEASAKLRIDIYSMPADLREQESELEKLRREEEDSGARRDYERAATLRARFLALEQEFSTARDAWLKTSNLDEVVDEEDVAAIVSNWTGVPVNRMLETEREKLVDMEARLHERVIGQHEAIEALSDAIRRARSGLKDPGRPIGSFIFVGPTGVGKTELAKALAEFMFDSEDAMTRVDMSEFQERHTVSRLIGAPPG</sequence>
<dbReference type="PANTHER" id="PTHR11638:SF18">
    <property type="entry name" value="HEAT SHOCK PROTEIN 104"/>
    <property type="match status" value="1"/>
</dbReference>